<name>F0WJK0_9STRA</name>
<gene>
    <name evidence="1" type="primary">AlNc14C123G6725</name>
    <name evidence="1" type="ORF">ALNC14_075920</name>
</gene>
<evidence type="ECO:0000313" key="1">
    <source>
        <dbReference type="EMBL" id="CCA21449.1"/>
    </source>
</evidence>
<dbReference type="AlphaFoldDB" id="F0WJK0"/>
<accession>F0WJK0</accession>
<sequence>MYDYNRQSAGILKGALFRTLEKSTVAIRNTTTRHDFTGKNVDYLGRFLKYKWLD</sequence>
<proteinExistence type="predicted"/>
<dbReference type="HOGENOM" id="CLU_3054334_0_0_1"/>
<dbReference type="EMBL" id="FR824168">
    <property type="protein sequence ID" value="CCA21449.1"/>
    <property type="molecule type" value="Genomic_DNA"/>
</dbReference>
<reference evidence="1" key="2">
    <citation type="submission" date="2011-02" db="EMBL/GenBank/DDBJ databases">
        <authorList>
            <person name="MacLean D."/>
        </authorList>
    </citation>
    <scope>NUCLEOTIDE SEQUENCE</scope>
</reference>
<protein>
    <submittedName>
        <fullName evidence="1">AlNc14C123G6725 protein</fullName>
    </submittedName>
</protein>
<organism evidence="1">
    <name type="scientific">Albugo laibachii Nc14</name>
    <dbReference type="NCBI Taxonomy" id="890382"/>
    <lineage>
        <taxon>Eukaryota</taxon>
        <taxon>Sar</taxon>
        <taxon>Stramenopiles</taxon>
        <taxon>Oomycota</taxon>
        <taxon>Peronosporomycetes</taxon>
        <taxon>Albuginales</taxon>
        <taxon>Albuginaceae</taxon>
        <taxon>Albugo</taxon>
    </lineage>
</organism>
<reference evidence="1" key="1">
    <citation type="journal article" date="2011" name="PLoS Biol.">
        <title>Gene gain and loss during evolution of obligate parasitism in the white rust pathogen of Arabidopsis thaliana.</title>
        <authorList>
            <person name="Kemen E."/>
            <person name="Gardiner A."/>
            <person name="Schultz-Larsen T."/>
            <person name="Kemen A.C."/>
            <person name="Balmuth A.L."/>
            <person name="Robert-Seilaniantz A."/>
            <person name="Bailey K."/>
            <person name="Holub E."/>
            <person name="Studholme D.J."/>
            <person name="Maclean D."/>
            <person name="Jones J.D."/>
        </authorList>
    </citation>
    <scope>NUCLEOTIDE SEQUENCE</scope>
</reference>